<reference evidence="2" key="2">
    <citation type="submission" date="2020-11" db="EMBL/GenBank/DDBJ databases">
        <authorList>
            <person name="McCartney M.A."/>
            <person name="Auch B."/>
            <person name="Kono T."/>
            <person name="Mallez S."/>
            <person name="Becker A."/>
            <person name="Gohl D.M."/>
            <person name="Silverstein K.A.T."/>
            <person name="Koren S."/>
            <person name="Bechman K.B."/>
            <person name="Herman A."/>
            <person name="Abrahante J.E."/>
            <person name="Garbe J."/>
        </authorList>
    </citation>
    <scope>NUCLEOTIDE SEQUENCE</scope>
    <source>
        <strain evidence="2">Duluth1</strain>
        <tissue evidence="2">Whole animal</tissue>
    </source>
</reference>
<evidence type="ECO:0000256" key="1">
    <source>
        <dbReference type="SAM" id="MobiDB-lite"/>
    </source>
</evidence>
<organism evidence="2 3">
    <name type="scientific">Dreissena polymorpha</name>
    <name type="common">Zebra mussel</name>
    <name type="synonym">Mytilus polymorpha</name>
    <dbReference type="NCBI Taxonomy" id="45954"/>
    <lineage>
        <taxon>Eukaryota</taxon>
        <taxon>Metazoa</taxon>
        <taxon>Spiralia</taxon>
        <taxon>Lophotrochozoa</taxon>
        <taxon>Mollusca</taxon>
        <taxon>Bivalvia</taxon>
        <taxon>Autobranchia</taxon>
        <taxon>Heteroconchia</taxon>
        <taxon>Euheterodonta</taxon>
        <taxon>Imparidentia</taxon>
        <taxon>Neoheterodontei</taxon>
        <taxon>Myida</taxon>
        <taxon>Dreissenoidea</taxon>
        <taxon>Dreissenidae</taxon>
        <taxon>Dreissena</taxon>
    </lineage>
</organism>
<sequence>MTFNVHDALSTVFSERCAILCTCNCLLFLLSTDKKTANIVSLQVDDSDDEMIDADDSDQDDDEDRMDLDFNHSPPTVTQQDSYQLSPPTHLGNFLARFSFTFPHQHFRNASER</sequence>
<proteinExistence type="predicted"/>
<feature type="compositionally biased region" description="Acidic residues" evidence="1">
    <location>
        <begin position="48"/>
        <end position="66"/>
    </location>
</feature>
<feature type="compositionally biased region" description="Polar residues" evidence="1">
    <location>
        <begin position="73"/>
        <end position="85"/>
    </location>
</feature>
<reference evidence="2" key="1">
    <citation type="journal article" date="2019" name="bioRxiv">
        <title>The Genome of the Zebra Mussel, Dreissena polymorpha: A Resource for Invasive Species Research.</title>
        <authorList>
            <person name="McCartney M.A."/>
            <person name="Auch B."/>
            <person name="Kono T."/>
            <person name="Mallez S."/>
            <person name="Zhang Y."/>
            <person name="Obille A."/>
            <person name="Becker A."/>
            <person name="Abrahante J.E."/>
            <person name="Garbe J."/>
            <person name="Badalamenti J.P."/>
            <person name="Herman A."/>
            <person name="Mangelson H."/>
            <person name="Liachko I."/>
            <person name="Sullivan S."/>
            <person name="Sone E.D."/>
            <person name="Koren S."/>
            <person name="Silverstein K.A.T."/>
            <person name="Beckman K.B."/>
            <person name="Gohl D.M."/>
        </authorList>
    </citation>
    <scope>NUCLEOTIDE SEQUENCE</scope>
    <source>
        <strain evidence="2">Duluth1</strain>
        <tissue evidence="2">Whole animal</tissue>
    </source>
</reference>
<protein>
    <submittedName>
        <fullName evidence="2">Uncharacterized protein</fullName>
    </submittedName>
</protein>
<gene>
    <name evidence="2" type="ORF">DPMN_036782</name>
</gene>
<accession>A0A9D4MC75</accession>
<comment type="caution">
    <text evidence="2">The sequence shown here is derived from an EMBL/GenBank/DDBJ whole genome shotgun (WGS) entry which is preliminary data.</text>
</comment>
<dbReference type="Proteomes" id="UP000828390">
    <property type="component" value="Unassembled WGS sequence"/>
</dbReference>
<keyword evidence="3" id="KW-1185">Reference proteome</keyword>
<name>A0A9D4MC75_DREPO</name>
<evidence type="ECO:0000313" key="3">
    <source>
        <dbReference type="Proteomes" id="UP000828390"/>
    </source>
</evidence>
<evidence type="ECO:0000313" key="2">
    <source>
        <dbReference type="EMBL" id="KAH3873544.1"/>
    </source>
</evidence>
<feature type="region of interest" description="Disordered" evidence="1">
    <location>
        <begin position="48"/>
        <end position="85"/>
    </location>
</feature>
<dbReference type="AlphaFoldDB" id="A0A9D4MC75"/>
<dbReference type="EMBL" id="JAIWYP010000002">
    <property type="protein sequence ID" value="KAH3873544.1"/>
    <property type="molecule type" value="Genomic_DNA"/>
</dbReference>